<evidence type="ECO:0000313" key="2">
    <source>
        <dbReference type="EMBL" id="PCH63116.1"/>
    </source>
</evidence>
<dbReference type="PROSITE" id="PS50404">
    <property type="entry name" value="GST_NTER"/>
    <property type="match status" value="1"/>
</dbReference>
<dbReference type="SUPFAM" id="SSF47616">
    <property type="entry name" value="GST C-terminal domain-like"/>
    <property type="match status" value="1"/>
</dbReference>
<organism evidence="2 3">
    <name type="scientific">SAR86 cluster bacterium</name>
    <dbReference type="NCBI Taxonomy" id="2030880"/>
    <lineage>
        <taxon>Bacteria</taxon>
        <taxon>Pseudomonadati</taxon>
        <taxon>Pseudomonadota</taxon>
        <taxon>Gammaproteobacteria</taxon>
        <taxon>SAR86 cluster</taxon>
    </lineage>
</organism>
<name>A0A2A4MU48_9GAMM</name>
<dbReference type="Gene3D" id="3.40.30.10">
    <property type="entry name" value="Glutaredoxin"/>
    <property type="match status" value="1"/>
</dbReference>
<dbReference type="GO" id="GO:0004364">
    <property type="term" value="F:glutathione transferase activity"/>
    <property type="evidence" value="ECO:0007669"/>
    <property type="project" value="TreeGrafter"/>
</dbReference>
<dbReference type="InterPro" id="IPR036249">
    <property type="entry name" value="Thioredoxin-like_sf"/>
</dbReference>
<evidence type="ECO:0000313" key="3">
    <source>
        <dbReference type="Proteomes" id="UP000218172"/>
    </source>
</evidence>
<dbReference type="Pfam" id="PF13409">
    <property type="entry name" value="GST_N_2"/>
    <property type="match status" value="1"/>
</dbReference>
<dbReference type="Gene3D" id="1.20.1050.10">
    <property type="match status" value="1"/>
</dbReference>
<comment type="caution">
    <text evidence="2">The sequence shown here is derived from an EMBL/GenBank/DDBJ whole genome shotgun (WGS) entry which is preliminary data.</text>
</comment>
<dbReference type="PANTHER" id="PTHR42673">
    <property type="entry name" value="MALEYLACETOACETATE ISOMERASE"/>
    <property type="match status" value="1"/>
</dbReference>
<evidence type="ECO:0000259" key="1">
    <source>
        <dbReference type="PROSITE" id="PS50404"/>
    </source>
</evidence>
<dbReference type="InterPro" id="IPR004045">
    <property type="entry name" value="Glutathione_S-Trfase_N"/>
</dbReference>
<keyword evidence="2" id="KW-0808">Transferase</keyword>
<proteinExistence type="predicted"/>
<dbReference type="CDD" id="cd03043">
    <property type="entry name" value="GST_N_1"/>
    <property type="match status" value="1"/>
</dbReference>
<dbReference type="CDD" id="cd03194">
    <property type="entry name" value="GST_C_3"/>
    <property type="match status" value="1"/>
</dbReference>
<dbReference type="InterPro" id="IPR036282">
    <property type="entry name" value="Glutathione-S-Trfase_C_sf"/>
</dbReference>
<dbReference type="GO" id="GO:0006559">
    <property type="term" value="P:L-phenylalanine catabolic process"/>
    <property type="evidence" value="ECO:0007669"/>
    <property type="project" value="TreeGrafter"/>
</dbReference>
<accession>A0A2A4MU48</accession>
<dbReference type="GO" id="GO:0016034">
    <property type="term" value="F:maleylacetoacetate isomerase activity"/>
    <property type="evidence" value="ECO:0007669"/>
    <property type="project" value="TreeGrafter"/>
</dbReference>
<protein>
    <submittedName>
        <fullName evidence="2">Glutathione S-transferase</fullName>
    </submittedName>
</protein>
<dbReference type="PANTHER" id="PTHR42673:SF4">
    <property type="entry name" value="MALEYLACETOACETATE ISOMERASE"/>
    <property type="match status" value="1"/>
</dbReference>
<gene>
    <name evidence="2" type="ORF">COC19_01695</name>
</gene>
<dbReference type="SUPFAM" id="SSF52833">
    <property type="entry name" value="Thioredoxin-like"/>
    <property type="match status" value="1"/>
</dbReference>
<reference evidence="3" key="1">
    <citation type="submission" date="2017-08" db="EMBL/GenBank/DDBJ databases">
        <title>A dynamic microbial community with high functional redundancy inhabits the cold, oxic subseafloor aquifer.</title>
        <authorList>
            <person name="Tully B.J."/>
            <person name="Wheat C.G."/>
            <person name="Glazer B.T."/>
            <person name="Huber J.A."/>
        </authorList>
    </citation>
    <scope>NUCLEOTIDE SEQUENCE [LARGE SCALE GENOMIC DNA]</scope>
</reference>
<dbReference type="EMBL" id="NVQR01000026">
    <property type="protein sequence ID" value="PCH63116.1"/>
    <property type="molecule type" value="Genomic_DNA"/>
</dbReference>
<feature type="domain" description="GST N-terminal" evidence="1">
    <location>
        <begin position="4"/>
        <end position="84"/>
    </location>
</feature>
<dbReference type="AlphaFoldDB" id="A0A2A4MU48"/>
<dbReference type="GO" id="GO:0006749">
    <property type="term" value="P:glutathione metabolic process"/>
    <property type="evidence" value="ECO:0007669"/>
    <property type="project" value="TreeGrafter"/>
</dbReference>
<dbReference type="Proteomes" id="UP000218172">
    <property type="component" value="Unassembled WGS sequence"/>
</dbReference>
<sequence length="219" mass="25183">MQNIKLIIGDKNYSFWSLCPWLMLNMFNVKFEEIQIRLYQSNTAEKLGPYSPSLKVPVLLHNDVTIWDSLSICEYISGEVLPDSGWPKSPKRRATARSVSAEIHADFSEIKKHWPMNCSATFKPFARDKLLNEVARIDAIFSCCRHRYGENGLYLFGRFSIADCLYAPMAICLHNHRAVLSDESRLYVNTLLANPFIQRWLAQARAELQPHCLPEVGNF</sequence>